<dbReference type="InterPro" id="IPR050266">
    <property type="entry name" value="AB_hydrolase_sf"/>
</dbReference>
<evidence type="ECO:0000313" key="6">
    <source>
        <dbReference type="Proteomes" id="UP000316208"/>
    </source>
</evidence>
<reference evidence="5 6" key="1">
    <citation type="submission" date="2018-03" db="EMBL/GenBank/DDBJ databases">
        <title>Aerobic endospore-forming bacteria genome sequencing and assembly.</title>
        <authorList>
            <person name="Cavalcante D.A."/>
            <person name="Driks A."/>
            <person name="Putonti C."/>
            <person name="De-Souza M.T."/>
        </authorList>
    </citation>
    <scope>NUCLEOTIDE SEQUENCE [LARGE SCALE GENOMIC DNA]</scope>
    <source>
        <strain evidence="5 6">SDF0028</strain>
    </source>
</reference>
<dbReference type="InterPro" id="IPR000073">
    <property type="entry name" value="AB_hydrolase_1"/>
</dbReference>
<dbReference type="Pfam" id="PF00561">
    <property type="entry name" value="Abhydrolase_1"/>
    <property type="match status" value="1"/>
</dbReference>
<organism evidence="5 6">
    <name type="scientific">Paenibacillus popilliae</name>
    <name type="common">Bacillus popilliae</name>
    <dbReference type="NCBI Taxonomy" id="78057"/>
    <lineage>
        <taxon>Bacteria</taxon>
        <taxon>Bacillati</taxon>
        <taxon>Bacillota</taxon>
        <taxon>Bacilli</taxon>
        <taxon>Bacillales</taxon>
        <taxon>Paenibacillaceae</taxon>
        <taxon>Paenibacillus</taxon>
    </lineage>
</organism>
<accession>A0ABY3AV55</accession>
<dbReference type="EMBL" id="SADY01000001">
    <property type="protein sequence ID" value="TQR46682.1"/>
    <property type="molecule type" value="Genomic_DNA"/>
</dbReference>
<gene>
    <name evidence="5" type="ORF">C7Y44_03230</name>
</gene>
<evidence type="ECO:0000313" key="5">
    <source>
        <dbReference type="EMBL" id="TQR46682.1"/>
    </source>
</evidence>
<name>A0ABY3AV55_PAEPP</name>
<dbReference type="PANTHER" id="PTHR43798">
    <property type="entry name" value="MONOACYLGLYCEROL LIPASE"/>
    <property type="match status" value="1"/>
</dbReference>
<keyword evidence="3" id="KW-0812">Transmembrane</keyword>
<evidence type="ECO:0000256" key="3">
    <source>
        <dbReference type="SAM" id="Phobius"/>
    </source>
</evidence>
<evidence type="ECO:0000256" key="1">
    <source>
        <dbReference type="ARBA" id="ARBA00010088"/>
    </source>
</evidence>
<dbReference type="InterPro" id="IPR002410">
    <property type="entry name" value="Peptidase_S33"/>
</dbReference>
<evidence type="ECO:0000256" key="2">
    <source>
        <dbReference type="ARBA" id="ARBA00022801"/>
    </source>
</evidence>
<feature type="transmembrane region" description="Helical" evidence="3">
    <location>
        <begin position="35"/>
        <end position="55"/>
    </location>
</feature>
<dbReference type="PRINTS" id="PR00111">
    <property type="entry name" value="ABHYDROLASE"/>
</dbReference>
<feature type="domain" description="AB hydrolase-1" evidence="4">
    <location>
        <begin position="97"/>
        <end position="328"/>
    </location>
</feature>
<dbReference type="SUPFAM" id="SSF53474">
    <property type="entry name" value="alpha/beta-Hydrolases"/>
    <property type="match status" value="1"/>
</dbReference>
<keyword evidence="2 5" id="KW-0378">Hydrolase</keyword>
<dbReference type="GO" id="GO:0016787">
    <property type="term" value="F:hydrolase activity"/>
    <property type="evidence" value="ECO:0007669"/>
    <property type="project" value="UniProtKB-KW"/>
</dbReference>
<dbReference type="PRINTS" id="PR00793">
    <property type="entry name" value="PROAMNOPTASE"/>
</dbReference>
<keyword evidence="6" id="KW-1185">Reference proteome</keyword>
<protein>
    <submittedName>
        <fullName evidence="5">Alpha/beta hydrolase</fullName>
    </submittedName>
</protein>
<sequence>MKRGISSVESASQTQRDISMEVGQTKRKSRRLLKVSLLVVGILLVMMTVSILYIVNEVTPKAAAVFSARTPDKEGKIIPVNGFNLWYKETGNPNGEPIIVIHGGPGLSSYYFHDYLDFLKQKNKVIFYDQPGTGNSESKSDLQNYSFQHLTDDLDVIVNDYAKKKPVTLLGHSFGAIVALQYALDHPGNVDQLILVSTPFIQSTMQPEMLLKLYRTLPPINDPEATNQWYHQRLTEYYNTTFYHPGGGEKLDLGPASYAPMMSIFKTMQDFSLKDRLPGFDKKTLIIYGEADKDVISIKDQLILHQDLPNSTLIKFENSGHWSFIEEPEKFRKTIMDFLNNGHSSTNLKNSGKRLWDL</sequence>
<evidence type="ECO:0000259" key="4">
    <source>
        <dbReference type="Pfam" id="PF00561"/>
    </source>
</evidence>
<comment type="similarity">
    <text evidence="1">Belongs to the peptidase S33 family.</text>
</comment>
<keyword evidence="3" id="KW-0472">Membrane</keyword>
<dbReference type="PANTHER" id="PTHR43798:SF31">
    <property type="entry name" value="AB HYDROLASE SUPERFAMILY PROTEIN YCLE"/>
    <property type="match status" value="1"/>
</dbReference>
<dbReference type="Proteomes" id="UP000316208">
    <property type="component" value="Unassembled WGS sequence"/>
</dbReference>
<dbReference type="Gene3D" id="3.40.50.1820">
    <property type="entry name" value="alpha/beta hydrolase"/>
    <property type="match status" value="1"/>
</dbReference>
<keyword evidence="3" id="KW-1133">Transmembrane helix</keyword>
<comment type="caution">
    <text evidence="5">The sequence shown here is derived from an EMBL/GenBank/DDBJ whole genome shotgun (WGS) entry which is preliminary data.</text>
</comment>
<proteinExistence type="inferred from homology"/>
<dbReference type="InterPro" id="IPR029058">
    <property type="entry name" value="AB_hydrolase_fold"/>
</dbReference>